<feature type="chain" id="PRO_5002111723" description="Chloride channel CLIC-like protein 1" evidence="8">
    <location>
        <begin position="21"/>
        <end position="406"/>
    </location>
</feature>
<dbReference type="PANTHER" id="PTHR34093:SF1">
    <property type="entry name" value="CHLORIDE CHANNEL CLIC-LIKE PROTEIN 1"/>
    <property type="match status" value="1"/>
</dbReference>
<keyword evidence="8" id="KW-0732">Signal</keyword>
<organism evidence="9">
    <name type="scientific">Arion vulgaris</name>
    <dbReference type="NCBI Taxonomy" id="1028688"/>
    <lineage>
        <taxon>Eukaryota</taxon>
        <taxon>Metazoa</taxon>
        <taxon>Spiralia</taxon>
        <taxon>Lophotrochozoa</taxon>
        <taxon>Mollusca</taxon>
        <taxon>Gastropoda</taxon>
        <taxon>Heterobranchia</taxon>
        <taxon>Euthyneura</taxon>
        <taxon>Panpulmonata</taxon>
        <taxon>Eupulmonata</taxon>
        <taxon>Stylommatophora</taxon>
        <taxon>Helicina</taxon>
        <taxon>Arionoidea</taxon>
        <taxon>Arionidae</taxon>
        <taxon>Arion</taxon>
    </lineage>
</organism>
<feature type="non-terminal residue" evidence="9">
    <location>
        <position position="406"/>
    </location>
</feature>
<evidence type="ECO:0000256" key="5">
    <source>
        <dbReference type="ARBA" id="ARBA00022989"/>
    </source>
</evidence>
<evidence type="ECO:0000256" key="7">
    <source>
        <dbReference type="SAM" id="Phobius"/>
    </source>
</evidence>
<evidence type="ECO:0000256" key="2">
    <source>
        <dbReference type="ARBA" id="ARBA00005944"/>
    </source>
</evidence>
<comment type="subcellular location">
    <subcellularLocation>
        <location evidence="1">Membrane</location>
        <topology evidence="1">Multi-pass membrane protein</topology>
    </subcellularLocation>
</comment>
<keyword evidence="6 7" id="KW-0472">Membrane</keyword>
<dbReference type="InterPro" id="IPR009231">
    <property type="entry name" value="Chloride_chnl_CLIC-like"/>
</dbReference>
<name>A0A0B7B3F3_9EUPU</name>
<evidence type="ECO:0000256" key="1">
    <source>
        <dbReference type="ARBA" id="ARBA00004141"/>
    </source>
</evidence>
<evidence type="ECO:0000256" key="3">
    <source>
        <dbReference type="ARBA" id="ARBA00015571"/>
    </source>
</evidence>
<feature type="transmembrane region" description="Helical" evidence="7">
    <location>
        <begin position="229"/>
        <end position="246"/>
    </location>
</feature>
<feature type="transmembrane region" description="Helical" evidence="7">
    <location>
        <begin position="353"/>
        <end position="374"/>
    </location>
</feature>
<sequence>MRRKIIFVITLWLLSSLCYGGHDDDYVDPTDLFNFDPVNVRMKTEKKDDALNVATETPPKHTDDMSNQKELPLTSELIPLKSDSSELNACTQNINTAAFKECSNTKKSLEASISLFRQFVNKLVHMLEPKVGKTSIPVEINLRLRLSYQDISKLRVFGQGGSNEIHDVHETLVYMMQHASEILPPESNIYYLDKIGLSPAVMMQILMIIMSILTCLIVLSKLTVSKRTFSNFIFLAFLVSVITTWIEMYQKEVADQEKALMTQKLSEDCPKMDEISRWSTFTTSIFSIFSFENDKCKDYFRTLLVNPVVKVSVLQAVSVAIVNTFVTPLGIIGNGIKEFIVGLFKNLPLQYQVLMLPAFFIIIVLVLFLCYGYHLRILGLISLGPSDVRPAIQRTLLIDQQVHETN</sequence>
<accession>A0A0B7B3F3</accession>
<evidence type="ECO:0000313" key="9">
    <source>
        <dbReference type="EMBL" id="CEK86826.1"/>
    </source>
</evidence>
<feature type="transmembrane region" description="Helical" evidence="7">
    <location>
        <begin position="201"/>
        <end position="222"/>
    </location>
</feature>
<protein>
    <recommendedName>
        <fullName evidence="3">Chloride channel CLIC-like protein 1</fullName>
    </recommendedName>
</protein>
<gene>
    <name evidence="9" type="primary">ORF155849</name>
</gene>
<keyword evidence="4 7" id="KW-0812">Transmembrane</keyword>
<feature type="transmembrane region" description="Helical" evidence="7">
    <location>
        <begin position="313"/>
        <end position="332"/>
    </location>
</feature>
<evidence type="ECO:0000256" key="8">
    <source>
        <dbReference type="SAM" id="SignalP"/>
    </source>
</evidence>
<dbReference type="GO" id="GO:0016020">
    <property type="term" value="C:membrane"/>
    <property type="evidence" value="ECO:0007669"/>
    <property type="project" value="UniProtKB-SubCell"/>
</dbReference>
<dbReference type="EMBL" id="HACG01039961">
    <property type="protein sequence ID" value="CEK86826.1"/>
    <property type="molecule type" value="Transcribed_RNA"/>
</dbReference>
<feature type="signal peptide" evidence="8">
    <location>
        <begin position="1"/>
        <end position="20"/>
    </location>
</feature>
<dbReference type="GO" id="GO:0005254">
    <property type="term" value="F:chloride channel activity"/>
    <property type="evidence" value="ECO:0007669"/>
    <property type="project" value="TreeGrafter"/>
</dbReference>
<evidence type="ECO:0000256" key="4">
    <source>
        <dbReference type="ARBA" id="ARBA00022692"/>
    </source>
</evidence>
<keyword evidence="5 7" id="KW-1133">Transmembrane helix</keyword>
<dbReference type="Pfam" id="PF05934">
    <property type="entry name" value="MCLC"/>
    <property type="match status" value="1"/>
</dbReference>
<comment type="similarity">
    <text evidence="2">Belongs to the chloride channel MCLC family.</text>
</comment>
<dbReference type="GO" id="GO:0005783">
    <property type="term" value="C:endoplasmic reticulum"/>
    <property type="evidence" value="ECO:0007669"/>
    <property type="project" value="TreeGrafter"/>
</dbReference>
<dbReference type="AlphaFoldDB" id="A0A0B7B3F3"/>
<dbReference type="PANTHER" id="PTHR34093">
    <property type="entry name" value="CHLORIDE CHANNEL CLIC-LIKE PROTEIN 1"/>
    <property type="match status" value="1"/>
</dbReference>
<evidence type="ECO:0000256" key="6">
    <source>
        <dbReference type="ARBA" id="ARBA00023136"/>
    </source>
</evidence>
<reference evidence="9" key="1">
    <citation type="submission" date="2014-12" db="EMBL/GenBank/DDBJ databases">
        <title>Insight into the proteome of Arion vulgaris.</title>
        <authorList>
            <person name="Aradska J."/>
            <person name="Bulat T."/>
            <person name="Smidak R."/>
            <person name="Sarate P."/>
            <person name="Gangsoo J."/>
            <person name="Sialana F."/>
            <person name="Bilban M."/>
            <person name="Lubec G."/>
        </authorList>
    </citation>
    <scope>NUCLEOTIDE SEQUENCE</scope>
    <source>
        <tissue evidence="9">Skin</tissue>
    </source>
</reference>
<proteinExistence type="inferred from homology"/>